<protein>
    <recommendedName>
        <fullName evidence="1">MATH domain-containing protein</fullName>
    </recommendedName>
</protein>
<keyword evidence="3" id="KW-1185">Reference proteome</keyword>
<dbReference type="Gene3D" id="2.60.210.10">
    <property type="entry name" value="Apoptosis, Tumor Necrosis Factor Receptor Associated Protein 2, Chain A"/>
    <property type="match status" value="1"/>
</dbReference>
<dbReference type="Proteomes" id="UP000499080">
    <property type="component" value="Unassembled WGS sequence"/>
</dbReference>
<evidence type="ECO:0000313" key="3">
    <source>
        <dbReference type="Proteomes" id="UP000499080"/>
    </source>
</evidence>
<name>A0A4Y2TDZ0_ARAVE</name>
<dbReference type="Pfam" id="PF22486">
    <property type="entry name" value="MATH_2"/>
    <property type="match status" value="1"/>
</dbReference>
<organism evidence="2 3">
    <name type="scientific">Araneus ventricosus</name>
    <name type="common">Orbweaver spider</name>
    <name type="synonym">Epeira ventricosa</name>
    <dbReference type="NCBI Taxonomy" id="182803"/>
    <lineage>
        <taxon>Eukaryota</taxon>
        <taxon>Metazoa</taxon>
        <taxon>Ecdysozoa</taxon>
        <taxon>Arthropoda</taxon>
        <taxon>Chelicerata</taxon>
        <taxon>Arachnida</taxon>
        <taxon>Araneae</taxon>
        <taxon>Araneomorphae</taxon>
        <taxon>Entelegynae</taxon>
        <taxon>Araneoidea</taxon>
        <taxon>Araneidae</taxon>
        <taxon>Araneus</taxon>
    </lineage>
</organism>
<gene>
    <name evidence="2" type="ORF">AVEN_256076_1</name>
</gene>
<dbReference type="AlphaFoldDB" id="A0A4Y2TDZ0"/>
<dbReference type="InterPro" id="IPR008974">
    <property type="entry name" value="TRAF-like"/>
</dbReference>
<dbReference type="InterPro" id="IPR002083">
    <property type="entry name" value="MATH/TRAF_dom"/>
</dbReference>
<comment type="caution">
    <text evidence="2">The sequence shown here is derived from an EMBL/GenBank/DDBJ whole genome shotgun (WGS) entry which is preliminary data.</text>
</comment>
<sequence>ISENLREFIITWKIENFSYSWHKNNEAIASPEFRSNTLEYTEWRLSVYPRGKTRRDYIACLLERNWNGPQEIQLNVDISFLGTEGSALAQKVSKNESFTKNVPKGFYSFVKRDVVFADEREEFLPGDILTVRCRLWTNDMNTLDPEKRFARTRIGVVRKLISGAVDRFSSIPTAEVRSVRITSASKEINEYRMNLQLTDGTNCD</sequence>
<dbReference type="OrthoDB" id="6435602at2759"/>
<proteinExistence type="predicted"/>
<dbReference type="SUPFAM" id="SSF49599">
    <property type="entry name" value="TRAF domain-like"/>
    <property type="match status" value="1"/>
</dbReference>
<accession>A0A4Y2TDZ0</accession>
<dbReference type="PROSITE" id="PS50144">
    <property type="entry name" value="MATH"/>
    <property type="match status" value="1"/>
</dbReference>
<feature type="domain" description="MATH" evidence="1">
    <location>
        <begin position="7"/>
        <end position="135"/>
    </location>
</feature>
<reference evidence="2 3" key="1">
    <citation type="journal article" date="2019" name="Sci. Rep.">
        <title>Orb-weaving spider Araneus ventricosus genome elucidates the spidroin gene catalogue.</title>
        <authorList>
            <person name="Kono N."/>
            <person name="Nakamura H."/>
            <person name="Ohtoshi R."/>
            <person name="Moran D.A.P."/>
            <person name="Shinohara A."/>
            <person name="Yoshida Y."/>
            <person name="Fujiwara M."/>
            <person name="Mori M."/>
            <person name="Tomita M."/>
            <person name="Arakawa K."/>
        </authorList>
    </citation>
    <scope>NUCLEOTIDE SEQUENCE [LARGE SCALE GENOMIC DNA]</scope>
</reference>
<feature type="non-terminal residue" evidence="2">
    <location>
        <position position="1"/>
    </location>
</feature>
<dbReference type="EMBL" id="BGPR01027977">
    <property type="protein sequence ID" value="GBN98864.1"/>
    <property type="molecule type" value="Genomic_DNA"/>
</dbReference>
<evidence type="ECO:0000313" key="2">
    <source>
        <dbReference type="EMBL" id="GBN98864.1"/>
    </source>
</evidence>
<evidence type="ECO:0000259" key="1">
    <source>
        <dbReference type="PROSITE" id="PS50144"/>
    </source>
</evidence>